<keyword evidence="4" id="KW-1185">Reference proteome</keyword>
<feature type="region of interest" description="Disordered" evidence="2">
    <location>
        <begin position="112"/>
        <end position="164"/>
    </location>
</feature>
<protein>
    <submittedName>
        <fullName evidence="3">Immediate early response gene 5-like protein</fullName>
    </submittedName>
</protein>
<gene>
    <name evidence="3" type="ORF">PoB_005886300</name>
</gene>
<reference evidence="3 4" key="1">
    <citation type="journal article" date="2021" name="Elife">
        <title>Chloroplast acquisition without the gene transfer in kleptoplastic sea slugs, Plakobranchus ocellatus.</title>
        <authorList>
            <person name="Maeda T."/>
            <person name="Takahashi S."/>
            <person name="Yoshida T."/>
            <person name="Shimamura S."/>
            <person name="Takaki Y."/>
            <person name="Nagai Y."/>
            <person name="Toyoda A."/>
            <person name="Suzuki Y."/>
            <person name="Arimoto A."/>
            <person name="Ishii H."/>
            <person name="Satoh N."/>
            <person name="Nishiyama T."/>
            <person name="Hasebe M."/>
            <person name="Maruyama T."/>
            <person name="Minagawa J."/>
            <person name="Obokata J."/>
            <person name="Shigenobu S."/>
        </authorList>
    </citation>
    <scope>NUCLEOTIDE SEQUENCE [LARGE SCALE GENOMIC DNA]</scope>
</reference>
<evidence type="ECO:0000256" key="1">
    <source>
        <dbReference type="ARBA" id="ARBA00006186"/>
    </source>
</evidence>
<evidence type="ECO:0000256" key="2">
    <source>
        <dbReference type="SAM" id="MobiDB-lite"/>
    </source>
</evidence>
<organism evidence="3 4">
    <name type="scientific">Plakobranchus ocellatus</name>
    <dbReference type="NCBI Taxonomy" id="259542"/>
    <lineage>
        <taxon>Eukaryota</taxon>
        <taxon>Metazoa</taxon>
        <taxon>Spiralia</taxon>
        <taxon>Lophotrochozoa</taxon>
        <taxon>Mollusca</taxon>
        <taxon>Gastropoda</taxon>
        <taxon>Heterobranchia</taxon>
        <taxon>Euthyneura</taxon>
        <taxon>Panpulmonata</taxon>
        <taxon>Sacoglossa</taxon>
        <taxon>Placobranchoidea</taxon>
        <taxon>Plakobranchidae</taxon>
        <taxon>Plakobranchus</taxon>
    </lineage>
</organism>
<feature type="compositionally biased region" description="Low complexity" evidence="2">
    <location>
        <begin position="150"/>
        <end position="160"/>
    </location>
</feature>
<feature type="compositionally biased region" description="Polar residues" evidence="2">
    <location>
        <begin position="183"/>
        <end position="200"/>
    </location>
</feature>
<dbReference type="AlphaFoldDB" id="A0AAV4CKY5"/>
<name>A0AAV4CKY5_9GAST</name>
<feature type="region of interest" description="Disordered" evidence="2">
    <location>
        <begin position="306"/>
        <end position="327"/>
    </location>
</feature>
<evidence type="ECO:0000313" key="3">
    <source>
        <dbReference type="EMBL" id="GFO32358.1"/>
    </source>
</evidence>
<accession>A0AAV4CKY5</accession>
<comment type="similarity">
    <text evidence="1">Belongs to the IER family.</text>
</comment>
<comment type="caution">
    <text evidence="3">The sequence shown here is derived from an EMBL/GenBank/DDBJ whole genome shotgun (WGS) entry which is preliminary data.</text>
</comment>
<evidence type="ECO:0000313" key="4">
    <source>
        <dbReference type="Proteomes" id="UP000735302"/>
    </source>
</evidence>
<dbReference type="EMBL" id="BLXT01006603">
    <property type="protein sequence ID" value="GFO32358.1"/>
    <property type="molecule type" value="Genomic_DNA"/>
</dbReference>
<dbReference type="Pfam" id="PF05760">
    <property type="entry name" value="IER"/>
    <property type="match status" value="1"/>
</dbReference>
<feature type="region of interest" description="Disordered" evidence="2">
    <location>
        <begin position="250"/>
        <end position="274"/>
    </location>
</feature>
<proteinExistence type="inferred from homology"/>
<dbReference type="Proteomes" id="UP000735302">
    <property type="component" value="Unassembled WGS sequence"/>
</dbReference>
<dbReference type="InterPro" id="IPR008653">
    <property type="entry name" value="IER"/>
</dbReference>
<feature type="compositionally biased region" description="Polar residues" evidence="2">
    <location>
        <begin position="256"/>
        <end position="274"/>
    </location>
</feature>
<feature type="compositionally biased region" description="Low complexity" evidence="2">
    <location>
        <begin position="121"/>
        <end position="135"/>
    </location>
</feature>
<sequence length="414" mass="43942">MAATNLESQRLISVSLGKIAQSRSQKGGINLHKNLLVATVLHKARTACMMEYQTLQRQRQLEFQQRQQQQQKDAAALEFEAKQEQARSAALSLAAFNTAQEQQQSTIPTCVREMEEESEACDSSASSDALASPASDPVPHDSRADLGQNSSSATSTPSDSGETGAAALASGLKVGQNQVCSASADTQSLDTCNKENSPPTCTMGDSESDTDFDEFDVDFEVEETTPQVVPQSSVPPSPTDHLAAATQLAEDAAGLSSQSADQRQKSQTSGQPTCNILKRQRENCGTAQDQECPLANKRARLVAVRRESCTNTSDPSTVSDQHTPSSDSNQISNLVTIFNSGFTGLCAVSQSSPSKEQLNCDSVSSQFTGLSPTQPDSLSVSSYSRKISESSLSCSSSLGRLDSLPPAMGLVLTV</sequence>
<feature type="compositionally biased region" description="Polar residues" evidence="2">
    <location>
        <begin position="309"/>
        <end position="327"/>
    </location>
</feature>
<feature type="region of interest" description="Disordered" evidence="2">
    <location>
        <begin position="183"/>
        <end position="211"/>
    </location>
</feature>
<dbReference type="PANTHER" id="PTHR15895">
    <property type="entry name" value="IMMEDIATE EARLY RESPONSE GENE"/>
    <property type="match status" value="1"/>
</dbReference>